<dbReference type="SMART" id="SM00849">
    <property type="entry name" value="Lactamase_B"/>
    <property type="match status" value="1"/>
</dbReference>
<dbReference type="PANTHER" id="PTHR42978:SF2">
    <property type="entry name" value="102 KBASES UNSTABLE REGION: FROM 1 TO 119443"/>
    <property type="match status" value="1"/>
</dbReference>
<keyword evidence="8" id="KW-1185">Reference proteome</keyword>
<comment type="caution">
    <text evidence="7">The sequence shown here is derived from an EMBL/GenBank/DDBJ whole genome shotgun (WGS) entry which is preliminary data.</text>
</comment>
<keyword evidence="5" id="KW-0862">Zinc</keyword>
<evidence type="ECO:0000313" key="8">
    <source>
        <dbReference type="Proteomes" id="UP000774617"/>
    </source>
</evidence>
<gene>
    <name evidence="7" type="ORF">B0J12DRAFT_709196</name>
</gene>
<comment type="similarity">
    <text evidence="2">Belongs to the metallo-beta-lactamase superfamily.</text>
</comment>
<dbReference type="CDD" id="cd07729">
    <property type="entry name" value="AHL_lactonase_MBL-fold"/>
    <property type="match status" value="1"/>
</dbReference>
<dbReference type="InterPro" id="IPR001279">
    <property type="entry name" value="Metallo-B-lactamas"/>
</dbReference>
<protein>
    <submittedName>
        <fullName evidence="7">Beta-lactamase-like protein</fullName>
    </submittedName>
</protein>
<dbReference type="PANTHER" id="PTHR42978">
    <property type="entry name" value="QUORUM-QUENCHING LACTONASE YTNP-RELATED-RELATED"/>
    <property type="match status" value="1"/>
</dbReference>
<evidence type="ECO:0000313" key="7">
    <source>
        <dbReference type="EMBL" id="KAH7057246.1"/>
    </source>
</evidence>
<reference evidence="7 8" key="1">
    <citation type="journal article" date="2021" name="Nat. Commun.">
        <title>Genetic determinants of endophytism in the Arabidopsis root mycobiome.</title>
        <authorList>
            <person name="Mesny F."/>
            <person name="Miyauchi S."/>
            <person name="Thiergart T."/>
            <person name="Pickel B."/>
            <person name="Atanasova L."/>
            <person name="Karlsson M."/>
            <person name="Huettel B."/>
            <person name="Barry K.W."/>
            <person name="Haridas S."/>
            <person name="Chen C."/>
            <person name="Bauer D."/>
            <person name="Andreopoulos W."/>
            <person name="Pangilinan J."/>
            <person name="LaButti K."/>
            <person name="Riley R."/>
            <person name="Lipzen A."/>
            <person name="Clum A."/>
            <person name="Drula E."/>
            <person name="Henrissat B."/>
            <person name="Kohler A."/>
            <person name="Grigoriev I.V."/>
            <person name="Martin F.M."/>
            <person name="Hacquard S."/>
        </authorList>
    </citation>
    <scope>NUCLEOTIDE SEQUENCE [LARGE SCALE GENOMIC DNA]</scope>
    <source>
        <strain evidence="7 8">MPI-SDFR-AT-0080</strain>
    </source>
</reference>
<keyword evidence="4" id="KW-0378">Hydrolase</keyword>
<dbReference type="Gene3D" id="3.60.15.10">
    <property type="entry name" value="Ribonuclease Z/Hydroxyacylglutathione hydrolase-like"/>
    <property type="match status" value="1"/>
</dbReference>
<feature type="domain" description="Metallo-beta-lactamase" evidence="6">
    <location>
        <begin position="79"/>
        <end position="281"/>
    </location>
</feature>
<dbReference type="Proteomes" id="UP000774617">
    <property type="component" value="Unassembled WGS sequence"/>
</dbReference>
<dbReference type="Pfam" id="PF00753">
    <property type="entry name" value="Lactamase_B"/>
    <property type="match status" value="1"/>
</dbReference>
<dbReference type="EMBL" id="JAGTJR010000007">
    <property type="protein sequence ID" value="KAH7057246.1"/>
    <property type="molecule type" value="Genomic_DNA"/>
</dbReference>
<comment type="cofactor">
    <cofactor evidence="1">
        <name>Zn(2+)</name>
        <dbReference type="ChEBI" id="CHEBI:29105"/>
    </cofactor>
</comment>
<proteinExistence type="inferred from homology"/>
<keyword evidence="3" id="KW-0479">Metal-binding</keyword>
<sequence length="297" mass="32868">MVISMDNLIQAPEACAQALSKGHEAVGTTVILELPASVVLTSQLLHLGNMEADEGWFKRGGGSTTASNAKKISERRELVIVSALIEHPTEGLILFETGAGKDYSKNWGAPLNDIFAQANYDPDQELESQIAKTGHEISDVTAVIMGHLHLDHAGGLEYFRGTDVPIYVHEKELKHAFYSVASKSDLGVYLPQHLTFDLNWTPFHGDSLEIAQGLILRHAPGHTPGLCILQANLKDSELGFSPQTTSHPQGWLARDHDDWVRSHQMVRMLQRRTDARLVLGHCKETFNKYKHAPHAYT</sequence>
<dbReference type="SUPFAM" id="SSF56281">
    <property type="entry name" value="Metallo-hydrolase/oxidoreductase"/>
    <property type="match status" value="1"/>
</dbReference>
<dbReference type="InterPro" id="IPR036866">
    <property type="entry name" value="RibonucZ/Hydroxyglut_hydro"/>
</dbReference>
<accession>A0ABQ8GJ31</accession>
<evidence type="ECO:0000256" key="4">
    <source>
        <dbReference type="ARBA" id="ARBA00022801"/>
    </source>
</evidence>
<evidence type="ECO:0000259" key="6">
    <source>
        <dbReference type="SMART" id="SM00849"/>
    </source>
</evidence>
<evidence type="ECO:0000256" key="2">
    <source>
        <dbReference type="ARBA" id="ARBA00007749"/>
    </source>
</evidence>
<name>A0ABQ8GJ31_9PEZI</name>
<evidence type="ECO:0000256" key="3">
    <source>
        <dbReference type="ARBA" id="ARBA00022723"/>
    </source>
</evidence>
<evidence type="ECO:0000256" key="1">
    <source>
        <dbReference type="ARBA" id="ARBA00001947"/>
    </source>
</evidence>
<organism evidence="7 8">
    <name type="scientific">Macrophomina phaseolina</name>
    <dbReference type="NCBI Taxonomy" id="35725"/>
    <lineage>
        <taxon>Eukaryota</taxon>
        <taxon>Fungi</taxon>
        <taxon>Dikarya</taxon>
        <taxon>Ascomycota</taxon>
        <taxon>Pezizomycotina</taxon>
        <taxon>Dothideomycetes</taxon>
        <taxon>Dothideomycetes incertae sedis</taxon>
        <taxon>Botryosphaeriales</taxon>
        <taxon>Botryosphaeriaceae</taxon>
        <taxon>Macrophomina</taxon>
    </lineage>
</organism>
<dbReference type="InterPro" id="IPR051013">
    <property type="entry name" value="MBL_superfamily_lactonases"/>
</dbReference>
<evidence type="ECO:0000256" key="5">
    <source>
        <dbReference type="ARBA" id="ARBA00022833"/>
    </source>
</evidence>